<reference evidence="2 3" key="1">
    <citation type="journal article" date="2014" name="Am. J. Bot.">
        <title>Genome assembly and annotation for red clover (Trifolium pratense; Fabaceae).</title>
        <authorList>
            <person name="Istvanek J."/>
            <person name="Jaros M."/>
            <person name="Krenek A."/>
            <person name="Repkova J."/>
        </authorList>
    </citation>
    <scope>NUCLEOTIDE SEQUENCE [LARGE SCALE GENOMIC DNA]</scope>
    <source>
        <strain evidence="3">cv. Tatra</strain>
        <tissue evidence="2">Young leaves</tissue>
    </source>
</reference>
<feature type="region of interest" description="Disordered" evidence="1">
    <location>
        <begin position="15"/>
        <end position="65"/>
    </location>
</feature>
<evidence type="ECO:0000313" key="3">
    <source>
        <dbReference type="Proteomes" id="UP000236291"/>
    </source>
</evidence>
<name>A0A2K3M9C0_TRIPR</name>
<proteinExistence type="predicted"/>
<protein>
    <submittedName>
        <fullName evidence="2">Uncharacterized protein</fullName>
    </submittedName>
</protein>
<comment type="caution">
    <text evidence="2">The sequence shown here is derived from an EMBL/GenBank/DDBJ whole genome shotgun (WGS) entry which is preliminary data.</text>
</comment>
<feature type="compositionally biased region" description="Basic and acidic residues" evidence="1">
    <location>
        <begin position="27"/>
        <end position="65"/>
    </location>
</feature>
<evidence type="ECO:0000313" key="2">
    <source>
        <dbReference type="EMBL" id="PNX87376.1"/>
    </source>
</evidence>
<accession>A0A2K3M9C0</accession>
<dbReference type="EMBL" id="ASHM01053675">
    <property type="protein sequence ID" value="PNX87376.1"/>
    <property type="molecule type" value="Genomic_DNA"/>
</dbReference>
<evidence type="ECO:0000256" key="1">
    <source>
        <dbReference type="SAM" id="MobiDB-lite"/>
    </source>
</evidence>
<dbReference type="Proteomes" id="UP000236291">
    <property type="component" value="Unassembled WGS sequence"/>
</dbReference>
<gene>
    <name evidence="2" type="ORF">L195_g043464</name>
</gene>
<sequence length="65" mass="7249">MGMLHLLKKDVLVKEPPKLPKTSSSIEKVEGKHVQEDVGDRVPDISRAAPRDKQPKAAPRDKQPK</sequence>
<reference evidence="2 3" key="2">
    <citation type="journal article" date="2017" name="Front. Plant Sci.">
        <title>Gene Classification and Mining of Molecular Markers Useful in Red Clover (Trifolium pratense) Breeding.</title>
        <authorList>
            <person name="Istvanek J."/>
            <person name="Dluhosova J."/>
            <person name="Dluhos P."/>
            <person name="Patkova L."/>
            <person name="Nedelnik J."/>
            <person name="Repkova J."/>
        </authorList>
    </citation>
    <scope>NUCLEOTIDE SEQUENCE [LARGE SCALE GENOMIC DNA]</scope>
    <source>
        <strain evidence="3">cv. Tatra</strain>
        <tissue evidence="2">Young leaves</tissue>
    </source>
</reference>
<organism evidence="2 3">
    <name type="scientific">Trifolium pratense</name>
    <name type="common">Red clover</name>
    <dbReference type="NCBI Taxonomy" id="57577"/>
    <lineage>
        <taxon>Eukaryota</taxon>
        <taxon>Viridiplantae</taxon>
        <taxon>Streptophyta</taxon>
        <taxon>Embryophyta</taxon>
        <taxon>Tracheophyta</taxon>
        <taxon>Spermatophyta</taxon>
        <taxon>Magnoliopsida</taxon>
        <taxon>eudicotyledons</taxon>
        <taxon>Gunneridae</taxon>
        <taxon>Pentapetalae</taxon>
        <taxon>rosids</taxon>
        <taxon>fabids</taxon>
        <taxon>Fabales</taxon>
        <taxon>Fabaceae</taxon>
        <taxon>Papilionoideae</taxon>
        <taxon>50 kb inversion clade</taxon>
        <taxon>NPAAA clade</taxon>
        <taxon>Hologalegina</taxon>
        <taxon>IRL clade</taxon>
        <taxon>Trifolieae</taxon>
        <taxon>Trifolium</taxon>
    </lineage>
</organism>
<dbReference type="AlphaFoldDB" id="A0A2K3M9C0"/>